<dbReference type="Pfam" id="PF00646">
    <property type="entry name" value="F-box"/>
    <property type="match status" value="1"/>
</dbReference>
<reference evidence="5" key="5">
    <citation type="journal article" date="2008" name="Nucleic Acids Res.">
        <title>The Rice Annotation Project Database (RAP-DB): 2008 update.</title>
        <authorList>
            <consortium name="The Rice Annotation Project (RAP)"/>
            <person name="Tanaka T."/>
            <person name="Antonio B.A."/>
            <person name="Kikuchi S."/>
            <person name="Matsumoto T."/>
            <person name="Nagamura Y."/>
            <person name="Numa H."/>
            <person name="Sakai H."/>
            <person name="Wu J."/>
            <person name="Itoh T."/>
            <person name="Sasaki T."/>
            <person name="Aono R."/>
            <person name="Fujii Y."/>
            <person name="Habara T."/>
            <person name="Harada E."/>
            <person name="Kanno M."/>
            <person name="Kawahara Y."/>
            <person name="Kawashima H."/>
            <person name="Kubooka H."/>
            <person name="Matsuya A."/>
            <person name="Nakaoka H."/>
            <person name="Saichi N."/>
            <person name="Sanbonmatsu R."/>
            <person name="Sato Y."/>
            <person name="Shinso Y."/>
            <person name="Suzuki M."/>
            <person name="Takeda J."/>
            <person name="Tanino M."/>
            <person name="Todokoro F."/>
            <person name="Yamaguchi K."/>
            <person name="Yamamoto N."/>
            <person name="Yamasaki C."/>
            <person name="Imanishi T."/>
            <person name="Okido T."/>
            <person name="Tada M."/>
            <person name="Ikeo K."/>
            <person name="Tateno Y."/>
            <person name="Gojobori T."/>
            <person name="Lin Y.C."/>
            <person name="Wei F.J."/>
            <person name="Hsing Y.I."/>
            <person name="Zhao Q."/>
            <person name="Han B."/>
            <person name="Kramer M.R."/>
            <person name="McCombie R.W."/>
            <person name="Lonsdale D."/>
            <person name="O'Donovan C.C."/>
            <person name="Whitfield E.J."/>
            <person name="Apweiler R."/>
            <person name="Koyanagi K.O."/>
            <person name="Khurana J.P."/>
            <person name="Raghuvanshi S."/>
            <person name="Singh N.K."/>
            <person name="Tyagi A.K."/>
            <person name="Haberer G."/>
            <person name="Fujisawa M."/>
            <person name="Hosokawa S."/>
            <person name="Ito Y."/>
            <person name="Ikawa H."/>
            <person name="Shibata M."/>
            <person name="Yamamoto M."/>
            <person name="Bruskiewich R.M."/>
            <person name="Hoen D.R."/>
            <person name="Bureau TE."/>
            <person name="Namiki N."/>
            <person name="Ohyanagi H."/>
            <person name="Sakai Y."/>
            <person name="Nobushima S."/>
            <person name="Sakata K."/>
            <person name="Barrero R.A."/>
            <person name="Sato Y."/>
            <person name="Souvorov A."/>
            <person name="Smith-White B."/>
            <person name="Tatusova T."/>
            <person name="An S."/>
            <person name="An G."/>
            <person name="OOta S."/>
            <person name="Fuks G."/>
            <person name="Messing J."/>
            <person name="Christie K.R."/>
            <person name="Lieberherr D."/>
            <person name="Kim H."/>
            <person name="Zuccolo A."/>
            <person name="Wing R.A."/>
            <person name="Nobuta K."/>
            <person name="Green P.J."/>
            <person name="Lu C."/>
            <person name="Meyers BC."/>
            <person name="Chaparro C."/>
            <person name="Piegu B."/>
            <person name="Panaud O."/>
            <person name="Echeverria M."/>
        </authorList>
    </citation>
    <scope>NUCLEOTIDE SEQUENCE</scope>
</reference>
<evidence type="ECO:0000256" key="1">
    <source>
        <dbReference type="SAM" id="MobiDB-lite"/>
    </source>
</evidence>
<name>A0A0P0WQB6_ORYSJ</name>
<evidence type="ECO:0000313" key="5">
    <source>
        <dbReference type="EMBL" id="BAF18096.1"/>
    </source>
</evidence>
<feature type="compositionally biased region" description="Low complexity" evidence="1">
    <location>
        <begin position="13"/>
        <end position="27"/>
    </location>
</feature>
<dbReference type="KEGG" id="dosa:Os05g0540600"/>
<dbReference type="InterPro" id="IPR036047">
    <property type="entry name" value="F-box-like_dom_sf"/>
</dbReference>
<reference evidence="5" key="3">
    <citation type="journal article" date="2006" name="Nucleic Acids Res.">
        <title>The Rice Annotation Project Database (RAP-DB): hub for Oryza sativa ssp. japonica genome information.</title>
        <authorList>
            <person name="Ohyanagi H."/>
            <person name="Tanaka T."/>
            <person name="Sakai H."/>
            <person name="Shigemoto Y."/>
            <person name="Yamaguchi K."/>
            <person name="Habara T."/>
            <person name="Fujii Y."/>
            <person name="Antonio B.A."/>
            <person name="Nagamura Y."/>
            <person name="Imanishi T."/>
            <person name="Ikeo K."/>
            <person name="Itoh T."/>
            <person name="Gojobori T."/>
            <person name="Sasaki T."/>
        </authorList>
    </citation>
    <scope>NUCLEOTIDE SEQUENCE</scope>
</reference>
<protein>
    <submittedName>
        <fullName evidence="5">Os05g0540600 protein</fullName>
    </submittedName>
</protein>
<dbReference type="EMBL" id="AC104713">
    <property type="protein sequence ID" value="AAV67814.1"/>
    <property type="molecule type" value="Genomic_DNA"/>
</dbReference>
<feature type="compositionally biased region" description="Pro residues" evidence="1">
    <location>
        <begin position="1"/>
        <end position="12"/>
    </location>
</feature>
<feature type="domain" description="At1g61320/AtMIF1 LRR" evidence="3">
    <location>
        <begin position="233"/>
        <end position="511"/>
    </location>
</feature>
<reference evidence="6" key="6">
    <citation type="journal article" date="2008" name="Nucleic Acids Res.">
        <title>The rice annotation project database (RAP-DB): 2008 update.</title>
        <authorList>
            <consortium name="The rice annotation project (RAP)"/>
        </authorList>
    </citation>
    <scope>GENOME REANNOTATION</scope>
    <source>
        <strain evidence="6">cv. Nipponbare</strain>
    </source>
</reference>
<evidence type="ECO:0000259" key="3">
    <source>
        <dbReference type="Pfam" id="PF23622"/>
    </source>
</evidence>
<feature type="region of interest" description="Disordered" evidence="1">
    <location>
        <begin position="1"/>
        <end position="40"/>
    </location>
</feature>
<reference evidence="5" key="4">
    <citation type="journal article" date="2007" name="Genome Res.">
        <title>Curated Genome Annotation of Oryza sativa ssp. japonica and Comparative Genome Analysis with Arabidopsis thaliana.</title>
        <authorList>
            <consortium name="The Rice Annotation Project (RAP)"/>
            <person name="Itoh T."/>
            <person name="Tanaka T."/>
            <person name="Barrero R.A."/>
            <person name="Yamasaki C."/>
            <person name="Fujii Y."/>
            <person name="Hilton P.B."/>
            <person name="Antonio B.A."/>
            <person name="Aono H."/>
            <person name="Apweiler R."/>
            <person name="Bruskiewich R."/>
            <person name="Bureau T."/>
            <person name="Burr F."/>
            <person name="Costa de Oliveira A."/>
            <person name="Fuks G."/>
            <person name="Habara T."/>
            <person name="Haberer G."/>
            <person name="Han B."/>
            <person name="Harada E."/>
            <person name="Hiraki A.T."/>
            <person name="Hirochika H."/>
            <person name="Hoen D."/>
            <person name="Hokari H."/>
            <person name="Hosokawa S."/>
            <person name="Hsing Y."/>
            <person name="Ikawa H."/>
            <person name="Ikeo K."/>
            <person name="Imanishi T."/>
            <person name="Ito Y."/>
            <person name="Jaiswal P."/>
            <person name="Kanno M."/>
            <person name="Kawahara Y."/>
            <person name="Kawamura T."/>
            <person name="Kawashima H."/>
            <person name="Khurana J.P."/>
            <person name="Kikuchi S."/>
            <person name="Komatsu S."/>
            <person name="Koyanagi K.O."/>
            <person name="Kubooka H."/>
            <person name="Lieberherr D."/>
            <person name="Lin Y.C."/>
            <person name="Lonsdale D."/>
            <person name="Matsumoto T."/>
            <person name="Matsuya A."/>
            <person name="McCombie W.R."/>
            <person name="Messing J."/>
            <person name="Miyao A."/>
            <person name="Mulder N."/>
            <person name="Nagamura Y."/>
            <person name="Nam J."/>
            <person name="Namiki N."/>
            <person name="Numa H."/>
            <person name="Nurimoto S."/>
            <person name="O'donovan C."/>
            <person name="Ohyanagi H."/>
            <person name="Okido T."/>
            <person name="Oota S."/>
            <person name="Osato N."/>
            <person name="Palmer L.E."/>
            <person name="Quetier F."/>
            <person name="Raghuvanshi S."/>
            <person name="Saichi N."/>
            <person name="Sakai H."/>
            <person name="Sakai Y."/>
            <person name="Sakata K."/>
            <person name="Sakurai T."/>
            <person name="Sato F."/>
            <person name="Sato Y."/>
            <person name="Schoof H."/>
            <person name="Seki M."/>
            <person name="Shibata M."/>
            <person name="Shimizu Y."/>
            <person name="Shinozaki K."/>
            <person name="Shinso Y."/>
            <person name="Singh N.K."/>
            <person name="Smith-White B."/>
            <person name="Takeda J."/>
            <person name="Tanino M."/>
            <person name="Tatusova T."/>
            <person name="Thongjuea S."/>
            <person name="Todokoro F."/>
            <person name="Tsugane M."/>
            <person name="Tyagi A.K."/>
            <person name="Vanavichit A."/>
            <person name="Wang A."/>
            <person name="Wing R.A."/>
            <person name="Yamaguchi K."/>
            <person name="Yamamoto M."/>
            <person name="Yamamoto N."/>
            <person name="Yu Y."/>
            <person name="Zhang H."/>
            <person name="Zhao Q."/>
            <person name="Higo K."/>
            <person name="Burr B."/>
            <person name="Gojobori T."/>
            <person name="Sasaki T."/>
        </authorList>
    </citation>
    <scope>NUCLEOTIDE SEQUENCE</scope>
</reference>
<dbReference type="PANTHER" id="PTHR35545:SF32">
    <property type="entry name" value="OS05G0541600 PROTEIN"/>
    <property type="match status" value="1"/>
</dbReference>
<reference evidence="5 6" key="2">
    <citation type="journal article" date="2005" name="Nature">
        <title>The map-based sequence of the rice genome.</title>
        <authorList>
            <consortium name="International rice genome sequencing project (IRGSP)"/>
            <person name="Matsumoto T."/>
            <person name="Wu J."/>
            <person name="Kanamori H."/>
            <person name="Katayose Y."/>
            <person name="Fujisawa M."/>
            <person name="Namiki N."/>
            <person name="Mizuno H."/>
            <person name="Yamamoto K."/>
            <person name="Antonio B.A."/>
            <person name="Baba T."/>
            <person name="Sakata K."/>
            <person name="Nagamura Y."/>
            <person name="Aoki H."/>
            <person name="Arikawa K."/>
            <person name="Arita K."/>
            <person name="Bito T."/>
            <person name="Chiden Y."/>
            <person name="Fujitsuka N."/>
            <person name="Fukunaka R."/>
            <person name="Hamada M."/>
            <person name="Harada C."/>
            <person name="Hayashi A."/>
            <person name="Hijishita S."/>
            <person name="Honda M."/>
            <person name="Hosokawa S."/>
            <person name="Ichikawa Y."/>
            <person name="Idonuma A."/>
            <person name="Iijima M."/>
            <person name="Ikeda M."/>
            <person name="Ikeno M."/>
            <person name="Ito K."/>
            <person name="Ito S."/>
            <person name="Ito T."/>
            <person name="Ito Y."/>
            <person name="Ito Y."/>
            <person name="Iwabuchi A."/>
            <person name="Kamiya K."/>
            <person name="Karasawa W."/>
            <person name="Kurita K."/>
            <person name="Katagiri S."/>
            <person name="Kikuta A."/>
            <person name="Kobayashi H."/>
            <person name="Kobayashi N."/>
            <person name="Machita K."/>
            <person name="Maehara T."/>
            <person name="Masukawa M."/>
            <person name="Mizubayashi T."/>
            <person name="Mukai Y."/>
            <person name="Nagasaki H."/>
            <person name="Nagata Y."/>
            <person name="Naito S."/>
            <person name="Nakashima M."/>
            <person name="Nakama Y."/>
            <person name="Nakamichi Y."/>
            <person name="Nakamura M."/>
            <person name="Meguro A."/>
            <person name="Negishi M."/>
            <person name="Ohta I."/>
            <person name="Ohta T."/>
            <person name="Okamoto M."/>
            <person name="Ono N."/>
            <person name="Saji S."/>
            <person name="Sakaguchi M."/>
            <person name="Sakai K."/>
            <person name="Shibata M."/>
            <person name="Shimokawa T."/>
            <person name="Song J."/>
            <person name="Takazaki Y."/>
            <person name="Terasawa K."/>
            <person name="Tsugane M."/>
            <person name="Tsuji K."/>
            <person name="Ueda S."/>
            <person name="Waki K."/>
            <person name="Yamagata H."/>
            <person name="Yamamoto M."/>
            <person name="Yamamoto S."/>
            <person name="Yamane H."/>
            <person name="Yoshiki S."/>
            <person name="Yoshihara R."/>
            <person name="Yukawa K."/>
            <person name="Zhong H."/>
            <person name="Yano M."/>
            <person name="Yuan Q."/>
            <person name="Ouyang S."/>
            <person name="Liu J."/>
            <person name="Jones K.M."/>
            <person name="Gansberger K."/>
            <person name="Moffat K."/>
            <person name="Hill J."/>
            <person name="Bera J."/>
            <person name="Fadrosh D."/>
            <person name="Jin S."/>
            <person name="Johri S."/>
            <person name="Kim M."/>
            <person name="Overton L."/>
            <person name="Reardon M."/>
            <person name="Tsitrin T."/>
            <person name="Vuong H."/>
            <person name="Weaver B."/>
            <person name="Ciecko A."/>
            <person name="Tallon L."/>
            <person name="Jackson J."/>
            <person name="Pai G."/>
            <person name="Aken S.V."/>
            <person name="Utterback T."/>
            <person name="Reidmuller S."/>
            <person name="Feldblyum T."/>
            <person name="Hsiao J."/>
            <person name="Zismann V."/>
            <person name="Iobst S."/>
            <person name="de Vazeille A.R."/>
            <person name="Buell C.R."/>
            <person name="Ying K."/>
            <person name="Li Y."/>
            <person name="Lu T."/>
            <person name="Huang Y."/>
            <person name="Zhao Q."/>
            <person name="Feng Q."/>
            <person name="Zhang L."/>
            <person name="Zhu J."/>
            <person name="Weng Q."/>
            <person name="Mu J."/>
            <person name="Lu Y."/>
            <person name="Fan D."/>
            <person name="Liu Y."/>
            <person name="Guan J."/>
            <person name="Zhang Y."/>
            <person name="Yu S."/>
            <person name="Liu X."/>
            <person name="Zhang Y."/>
            <person name="Hong G."/>
            <person name="Han B."/>
            <person name="Choisne N."/>
            <person name="Demange N."/>
            <person name="Orjeda G."/>
            <person name="Samain S."/>
            <person name="Cattolico L."/>
            <person name="Pelletier E."/>
            <person name="Couloux A."/>
            <person name="Segurens B."/>
            <person name="Wincker P."/>
            <person name="D'Hont A."/>
            <person name="Scarpelli C."/>
            <person name="Weissenbach J."/>
            <person name="Salanoubat M."/>
            <person name="Quetier F."/>
            <person name="Yu Y."/>
            <person name="Kim H.R."/>
            <person name="Rambo T."/>
            <person name="Currie J."/>
            <person name="Collura K."/>
            <person name="Luo M."/>
            <person name="Yang T."/>
            <person name="Ammiraju J.S.S."/>
            <person name="Engler F."/>
            <person name="Soderlund C."/>
            <person name="Wing R.A."/>
            <person name="Palmer L.E."/>
            <person name="de la Bastide M."/>
            <person name="Spiegel L."/>
            <person name="Nascimento L."/>
            <person name="Zutavern T."/>
            <person name="O'Shaughnessy A."/>
            <person name="Dike S."/>
            <person name="Dedhia N."/>
            <person name="Preston R."/>
            <person name="Balija V."/>
            <person name="McCombie W.R."/>
            <person name="Chow T."/>
            <person name="Chen H."/>
            <person name="Chung M."/>
            <person name="Chen C."/>
            <person name="Shaw J."/>
            <person name="Wu H."/>
            <person name="Hsiao K."/>
            <person name="Chao Y."/>
            <person name="Chu M."/>
            <person name="Cheng C."/>
            <person name="Hour A."/>
            <person name="Lee P."/>
            <person name="Lin S."/>
            <person name="Lin Y."/>
            <person name="Liou J."/>
            <person name="Liu S."/>
            <person name="Hsing Y."/>
            <person name="Raghuvanshi S."/>
            <person name="Mohanty A."/>
            <person name="Bharti A.K."/>
            <person name="Gaur A."/>
            <person name="Gupta V."/>
            <person name="Kumar D."/>
            <person name="Ravi V."/>
            <person name="Vij S."/>
            <person name="Kapur A."/>
            <person name="Khurana P."/>
            <person name="Khurana P."/>
            <person name="Khurana J.P."/>
            <person name="Tyagi A.K."/>
            <person name="Gaikwad K."/>
            <person name="Singh A."/>
            <person name="Dalal V."/>
            <person name="Srivastava S."/>
            <person name="Dixit A."/>
            <person name="Pal A.K."/>
            <person name="Ghazi I.A."/>
            <person name="Yadav M."/>
            <person name="Pandit A."/>
            <person name="Bhargava A."/>
            <person name="Sureshbabu K."/>
            <person name="Batra K."/>
            <person name="Sharma T.R."/>
            <person name="Mohapatra T."/>
            <person name="Singh N.K."/>
            <person name="Messing J."/>
            <person name="Nelson A.B."/>
            <person name="Fuks G."/>
            <person name="Kavchok S."/>
            <person name="Keizer G."/>
            <person name="Linton E."/>
            <person name="Llaca V."/>
            <person name="Song R."/>
            <person name="Tanyolac B."/>
            <person name="Young S."/>
            <person name="Ho-Il K."/>
            <person name="Hahn J.H."/>
            <person name="Sangsakoo G."/>
            <person name="Vanavichit A."/>
            <person name="de Mattos Luiz.A.T."/>
            <person name="Zimmer P.D."/>
            <person name="Malone G."/>
            <person name="Dellagostin O."/>
            <person name="de Oliveira A.C."/>
            <person name="Bevan M."/>
            <person name="Bancroft I."/>
            <person name="Minx P."/>
            <person name="Cordum H."/>
            <person name="Wilson R."/>
            <person name="Cheng Z."/>
            <person name="Jin W."/>
            <person name="Jiang J."/>
            <person name="Leong S.A."/>
            <person name="Iwama H."/>
            <person name="Gojobori T."/>
            <person name="Itoh T."/>
            <person name="Niimura Y."/>
            <person name="Fujii Y."/>
            <person name="Habara T."/>
            <person name="Sakai H."/>
            <person name="Sato Y."/>
            <person name="Wilson G."/>
            <person name="Kumar K."/>
            <person name="McCouch S."/>
            <person name="Juretic N."/>
            <person name="Hoen D."/>
            <person name="Wright S."/>
            <person name="Bruskiewich R."/>
            <person name="Bureau T."/>
            <person name="Miyao A."/>
            <person name="Hirochika H."/>
            <person name="Nishikawa T."/>
            <person name="Kadowaki K."/>
            <person name="Sugiura M."/>
            <person name="Burr B."/>
            <person name="Sasaki T."/>
        </authorList>
    </citation>
    <scope>NUCLEOTIDE SEQUENCE [LARGE SCALE GENOMIC DNA]</scope>
    <source>
        <strain evidence="6">cv. Nipponbare</strain>
    </source>
</reference>
<dbReference type="PANTHER" id="PTHR35545">
    <property type="entry name" value="F-BOX DOMAIN-CONTAINING PROTEIN"/>
    <property type="match status" value="1"/>
</dbReference>
<accession>A0A0P0WQB6</accession>
<dbReference type="EMBL" id="AP008211">
    <property type="protein sequence ID" value="BAF18096.1"/>
    <property type="molecule type" value="Genomic_DNA"/>
</dbReference>
<dbReference type="AlphaFoldDB" id="A0A0P0WQB6"/>
<dbReference type="Gene3D" id="3.80.10.10">
    <property type="entry name" value="Ribonuclease Inhibitor"/>
    <property type="match status" value="1"/>
</dbReference>
<dbReference type="InterPro" id="IPR032675">
    <property type="entry name" value="LRR_dom_sf"/>
</dbReference>
<dbReference type="OMA" id="ETWVRYK"/>
<dbReference type="SUPFAM" id="SSF81383">
    <property type="entry name" value="F-box domain"/>
    <property type="match status" value="1"/>
</dbReference>
<dbReference type="InterPro" id="IPR055357">
    <property type="entry name" value="LRR_At1g61320_AtMIF1"/>
</dbReference>
<dbReference type="Gramene" id="Os05t0540600-01">
    <property type="protein sequence ID" value="Os05t0540600-01"/>
    <property type="gene ID" value="Os05g0540600"/>
</dbReference>
<proteinExistence type="predicted"/>
<dbReference type="SUPFAM" id="SSF52047">
    <property type="entry name" value="RNI-like"/>
    <property type="match status" value="1"/>
</dbReference>
<dbReference type="InterPro" id="IPR001810">
    <property type="entry name" value="F-box_dom"/>
</dbReference>
<dbReference type="Pfam" id="PF23622">
    <property type="entry name" value="LRR_At1g61320_AtMIF1"/>
    <property type="match status" value="1"/>
</dbReference>
<gene>
    <name evidence="5" type="ordered locus">Os05g0540600</name>
    <name evidence="4" type="ORF">OJ1362_G11.5</name>
</gene>
<sequence>MDPPMAPAPPPSTHSTAPFATPEVRSVAARRPRPAAASISARLRDVARRRKDRPRRCRAQVAPRGGDRISALSDDVLLLILRRLATRAALATAMLSKRWARLLRWLDTLDFMVGEILPPRYRRCIQLHQAAGFAAYPVDVKVLVASIKRHERLAMRNIAASINSLLDADGSDECAGQARRRARVLRVEFFATHYTDLMNRLITKALDAWEVEDLEVFAKPAYWSEWSLPPIVHRFPHHGLCIEPHKSRLRSLKLGGCIIPPLQGFHALTKMTLQDLRNSVAKASYEDVFKSCPQLQVLHLKSCRWADRGILVIDFPKSGIKQLIVEFCSAIALHSLGMLESIAIRETWVRYKHCSFSHLMHMNLNLRHGYRNRLRDLCIGWDLNIQQFLGFTKNITNLVLRFTGYGRWFVPSCPSLLLANLRRLLIADVPSSWDVSWPRLLLEAAPCLESLHIHIIPWDDDSFDEIIWQPSTLQHEELKELVVIGFEGTERQIYFVNFVMEVSTTLQLVALFRYGHVQEMGRWDWKIVRQQHHWNDEEKAQILNQFADRDSCSITPVQVVVE</sequence>
<feature type="domain" description="F-box" evidence="2">
    <location>
        <begin position="69"/>
        <end position="107"/>
    </location>
</feature>
<reference evidence="4" key="1">
    <citation type="submission" date="2004-11" db="EMBL/GenBank/DDBJ databases">
        <title>Oryza sativa BAC OJ1362_G11 genomic sequence.</title>
        <authorList>
            <person name="Chow T.-Y."/>
            <person name="Hsing Y.-I.C."/>
            <person name="Chen C.-S."/>
            <person name="Chen H.-H."/>
            <person name="Liu S.-M."/>
            <person name="Chao Y.-T."/>
            <person name="Chang S.-J."/>
            <person name="Chen H.-C."/>
            <person name="Chen S.-K."/>
            <person name="Chen T.-R."/>
            <person name="Chen Y.-L."/>
            <person name="Cheng C.-H."/>
            <person name="Chung C.-I."/>
            <person name="Han S.-Y."/>
            <person name="Hsiao S.-H."/>
            <person name="Hsiung J.-N."/>
            <person name="Hsu C.-H."/>
            <person name="Huang J.-J."/>
            <person name="Kau P.-I."/>
            <person name="Lee M.-C."/>
            <person name="Leu H.-L."/>
            <person name="Li Y.-F."/>
            <person name="Lin S.-J."/>
            <person name="Lin Y.-C."/>
            <person name="Wu S.-W."/>
            <person name="Yu C.-Y."/>
            <person name="Yu S.-W."/>
            <person name="Wu H.-P."/>
            <person name="Shaw J.-F."/>
        </authorList>
    </citation>
    <scope>NUCLEOTIDE SEQUENCE</scope>
</reference>
<reference evidence="5" key="7">
    <citation type="submission" date="2012-08" db="EMBL/GenBank/DDBJ databases">
        <title>Oryza sativa nipponbare(GA3) genomic DNA, chromosome 5.</title>
        <authorList>
            <consortium name="IRGSP(International Rice Genome Sequencing Project)"/>
        </authorList>
    </citation>
    <scope>NUCLEOTIDE SEQUENCE</scope>
</reference>
<dbReference type="Proteomes" id="UP000000763">
    <property type="component" value="Chromosome 5"/>
</dbReference>
<evidence type="ECO:0000313" key="6">
    <source>
        <dbReference type="Proteomes" id="UP000000763"/>
    </source>
</evidence>
<evidence type="ECO:0000313" key="4">
    <source>
        <dbReference type="EMBL" id="AAV67814.1"/>
    </source>
</evidence>
<evidence type="ECO:0000259" key="2">
    <source>
        <dbReference type="Pfam" id="PF00646"/>
    </source>
</evidence>
<organism evidence="4 6">
    <name type="scientific">Oryza sativa subsp. japonica</name>
    <name type="common">Rice</name>
    <dbReference type="NCBI Taxonomy" id="39947"/>
    <lineage>
        <taxon>Eukaryota</taxon>
        <taxon>Viridiplantae</taxon>
        <taxon>Streptophyta</taxon>
        <taxon>Embryophyta</taxon>
        <taxon>Tracheophyta</taxon>
        <taxon>Spermatophyta</taxon>
        <taxon>Magnoliopsida</taxon>
        <taxon>Liliopsida</taxon>
        <taxon>Poales</taxon>
        <taxon>Poaceae</taxon>
        <taxon>BOP clade</taxon>
        <taxon>Oryzoideae</taxon>
        <taxon>Oryzeae</taxon>
        <taxon>Oryzinae</taxon>
        <taxon>Oryza</taxon>
        <taxon>Oryza sativa</taxon>
    </lineage>
</organism>
<reference evidence="5" key="8">
    <citation type="submission" date="2012-08" db="EMBL/GenBank/DDBJ databases">
        <title>The Second Rice Annotation Project Meeting (RAP2).</title>
        <authorList>
            <consortium name="The Rice Annotation Project (RAP)"/>
        </authorList>
    </citation>
    <scope>NUCLEOTIDE SEQUENCE</scope>
</reference>